<feature type="region of interest" description="Disordered" evidence="1">
    <location>
        <begin position="44"/>
        <end position="110"/>
    </location>
</feature>
<dbReference type="Proteomes" id="UP001255856">
    <property type="component" value="Unassembled WGS sequence"/>
</dbReference>
<feature type="compositionally biased region" description="Polar residues" evidence="1">
    <location>
        <begin position="8"/>
        <end position="21"/>
    </location>
</feature>
<comment type="caution">
    <text evidence="2">The sequence shown here is derived from an EMBL/GenBank/DDBJ whole genome shotgun (WGS) entry which is preliminary data.</text>
</comment>
<dbReference type="AlphaFoldDB" id="A0AAD9IM54"/>
<feature type="compositionally biased region" description="Low complexity" evidence="1">
    <location>
        <begin position="67"/>
        <end position="86"/>
    </location>
</feature>
<evidence type="ECO:0000256" key="1">
    <source>
        <dbReference type="SAM" id="MobiDB-lite"/>
    </source>
</evidence>
<feature type="region of interest" description="Disordered" evidence="1">
    <location>
        <begin position="169"/>
        <end position="189"/>
    </location>
</feature>
<keyword evidence="3" id="KW-1185">Reference proteome</keyword>
<dbReference type="InterPro" id="IPR036869">
    <property type="entry name" value="J_dom_sf"/>
</dbReference>
<evidence type="ECO:0000313" key="2">
    <source>
        <dbReference type="EMBL" id="KAK2079145.1"/>
    </source>
</evidence>
<evidence type="ECO:0008006" key="4">
    <source>
        <dbReference type="Google" id="ProtNLM"/>
    </source>
</evidence>
<protein>
    <recommendedName>
        <fullName evidence="4">J domain-containing protein</fullName>
    </recommendedName>
</protein>
<feature type="region of interest" description="Disordered" evidence="1">
    <location>
        <begin position="1"/>
        <end position="28"/>
    </location>
</feature>
<evidence type="ECO:0000313" key="3">
    <source>
        <dbReference type="Proteomes" id="UP001255856"/>
    </source>
</evidence>
<sequence>MTGRPNPATCTCDLTSDSSGGLETDRESSPVVIILDEEGHVQRRCQAPSAAAGESLRSAHPSQTGTAARPPRQAPGAARIGLAALGIKRRRKGSAGSLGREDRAAPSYTPGQEAAWKAAAAAWRQRNAPSPTEISRAAAAAVASAAASAAAKSMKTPAQRAAAAALGASAAASAKRPGPPQPPGPQASETEWRGYFRAKHHVRGRGLSFEALLALYCPATEESLRARYHAAVRRYHPDSNSPDRAWRSERQRLECEEIMKLINAQKPHSI</sequence>
<dbReference type="SUPFAM" id="SSF46565">
    <property type="entry name" value="Chaperone J-domain"/>
    <property type="match status" value="1"/>
</dbReference>
<name>A0AAD9IM54_PROWI</name>
<dbReference type="EMBL" id="JASFZW010000003">
    <property type="protein sequence ID" value="KAK2079145.1"/>
    <property type="molecule type" value="Genomic_DNA"/>
</dbReference>
<proteinExistence type="predicted"/>
<accession>A0AAD9IM54</accession>
<organism evidence="2 3">
    <name type="scientific">Prototheca wickerhamii</name>
    <dbReference type="NCBI Taxonomy" id="3111"/>
    <lineage>
        <taxon>Eukaryota</taxon>
        <taxon>Viridiplantae</taxon>
        <taxon>Chlorophyta</taxon>
        <taxon>core chlorophytes</taxon>
        <taxon>Trebouxiophyceae</taxon>
        <taxon>Chlorellales</taxon>
        <taxon>Chlorellaceae</taxon>
        <taxon>Prototheca</taxon>
    </lineage>
</organism>
<reference evidence="2" key="1">
    <citation type="submission" date="2021-01" db="EMBL/GenBank/DDBJ databases">
        <authorList>
            <person name="Eckstrom K.M.E."/>
        </authorList>
    </citation>
    <scope>NUCLEOTIDE SEQUENCE</scope>
    <source>
        <strain evidence="2">UVCC 0001</strain>
    </source>
</reference>
<gene>
    <name evidence="2" type="ORF">QBZ16_002836</name>
</gene>